<dbReference type="InterPro" id="IPR032675">
    <property type="entry name" value="LRR_dom_sf"/>
</dbReference>
<dbReference type="EMBL" id="GBRH01261549">
    <property type="protein sequence ID" value="JAD36346.1"/>
    <property type="molecule type" value="Transcribed_RNA"/>
</dbReference>
<feature type="domain" description="F-box" evidence="2">
    <location>
        <begin position="58"/>
        <end position="96"/>
    </location>
</feature>
<name>A0A0A8ZC01_ARUDO</name>
<sequence length="376" mass="42154">MDLLGLKGLVSMQPERKLPMEIQACDGSMTSVPDKKDSLCQQDDHSPGGEISTYSGPKLPKDIWSHIHSLMPLCDSAHSACVSRTFLRSWRSHPKLIFTEETLGLKQKEDQTSDIAKSFTSRVDRILKNHSGVGVKILKLVIHDHYNVNTCHLNSWLQNTITPGIEEVTLFLPTNYRTDYNLPCSGLLDGRGNSIRYLYLTYCAFRRTFGFDCLRSLTKLHLMKCVSRDELGFLISSSFGLEQLELGSCRELICLKIPFWLERLSCLAVYDCDMLQVIESAAPSLSTFDFFGDPVQLSFGESSKVKSLTLEFSDESNSLSYAITKLPSIVSLLETLTVSSTSEGVNTPIVANKFLHLKYLKIYLAADDDEVDFCCL</sequence>
<evidence type="ECO:0000259" key="3">
    <source>
        <dbReference type="Pfam" id="PF23622"/>
    </source>
</evidence>
<dbReference type="InterPro" id="IPR055357">
    <property type="entry name" value="LRR_At1g61320_AtMIF1"/>
</dbReference>
<evidence type="ECO:0000256" key="1">
    <source>
        <dbReference type="SAM" id="MobiDB-lite"/>
    </source>
</evidence>
<dbReference type="SUPFAM" id="SSF81383">
    <property type="entry name" value="F-box domain"/>
    <property type="match status" value="1"/>
</dbReference>
<dbReference type="InterPro" id="IPR036047">
    <property type="entry name" value="F-box-like_dom_sf"/>
</dbReference>
<dbReference type="Gene3D" id="3.80.10.10">
    <property type="entry name" value="Ribonuclease Inhibitor"/>
    <property type="match status" value="1"/>
</dbReference>
<reference evidence="4" key="1">
    <citation type="submission" date="2014-09" db="EMBL/GenBank/DDBJ databases">
        <authorList>
            <person name="Magalhaes I.L.F."/>
            <person name="Oliveira U."/>
            <person name="Santos F.R."/>
            <person name="Vidigal T.H.D.A."/>
            <person name="Brescovit A.D."/>
            <person name="Santos A.J."/>
        </authorList>
    </citation>
    <scope>NUCLEOTIDE SEQUENCE</scope>
    <source>
        <tissue evidence="4">Shoot tissue taken approximately 20 cm above the soil surface</tissue>
    </source>
</reference>
<organism evidence="4">
    <name type="scientific">Arundo donax</name>
    <name type="common">Giant reed</name>
    <name type="synonym">Donax arundinaceus</name>
    <dbReference type="NCBI Taxonomy" id="35708"/>
    <lineage>
        <taxon>Eukaryota</taxon>
        <taxon>Viridiplantae</taxon>
        <taxon>Streptophyta</taxon>
        <taxon>Embryophyta</taxon>
        <taxon>Tracheophyta</taxon>
        <taxon>Spermatophyta</taxon>
        <taxon>Magnoliopsida</taxon>
        <taxon>Liliopsida</taxon>
        <taxon>Poales</taxon>
        <taxon>Poaceae</taxon>
        <taxon>PACMAD clade</taxon>
        <taxon>Arundinoideae</taxon>
        <taxon>Arundineae</taxon>
        <taxon>Arundo</taxon>
    </lineage>
</organism>
<evidence type="ECO:0000259" key="2">
    <source>
        <dbReference type="Pfam" id="PF00646"/>
    </source>
</evidence>
<evidence type="ECO:0008006" key="5">
    <source>
        <dbReference type="Google" id="ProtNLM"/>
    </source>
</evidence>
<feature type="compositionally biased region" description="Basic and acidic residues" evidence="1">
    <location>
        <begin position="33"/>
        <end position="47"/>
    </location>
</feature>
<accession>A0A0A8ZC01</accession>
<dbReference type="PANTHER" id="PTHR34145:SF78">
    <property type="entry name" value="FBD DOMAIN-CONTAINING PROTEIN"/>
    <property type="match status" value="1"/>
</dbReference>
<dbReference type="Pfam" id="PF23622">
    <property type="entry name" value="LRR_At1g61320_AtMIF1"/>
    <property type="match status" value="1"/>
</dbReference>
<feature type="region of interest" description="Disordered" evidence="1">
    <location>
        <begin position="33"/>
        <end position="54"/>
    </location>
</feature>
<reference evidence="4" key="2">
    <citation type="journal article" date="2015" name="Data Brief">
        <title>Shoot transcriptome of the giant reed, Arundo donax.</title>
        <authorList>
            <person name="Barrero R.A."/>
            <person name="Guerrero F.D."/>
            <person name="Moolhuijzen P."/>
            <person name="Goolsby J.A."/>
            <person name="Tidwell J."/>
            <person name="Bellgard S.E."/>
            <person name="Bellgard M.I."/>
        </authorList>
    </citation>
    <scope>NUCLEOTIDE SEQUENCE</scope>
    <source>
        <tissue evidence="4">Shoot tissue taken approximately 20 cm above the soil surface</tissue>
    </source>
</reference>
<dbReference type="Pfam" id="PF00646">
    <property type="entry name" value="F-box"/>
    <property type="match status" value="1"/>
</dbReference>
<proteinExistence type="predicted"/>
<feature type="domain" description="At1g61320/AtMIF1 LRR" evidence="3">
    <location>
        <begin position="126"/>
        <end position="376"/>
    </location>
</feature>
<dbReference type="AlphaFoldDB" id="A0A0A8ZC01"/>
<protein>
    <recommendedName>
        <fullName evidence="5">F-box domain-containing protein</fullName>
    </recommendedName>
</protein>
<dbReference type="SUPFAM" id="SSF52047">
    <property type="entry name" value="RNI-like"/>
    <property type="match status" value="1"/>
</dbReference>
<dbReference type="PANTHER" id="PTHR34145">
    <property type="entry name" value="OS02G0105600 PROTEIN"/>
    <property type="match status" value="1"/>
</dbReference>
<dbReference type="InterPro" id="IPR001810">
    <property type="entry name" value="F-box_dom"/>
</dbReference>
<evidence type="ECO:0000313" key="4">
    <source>
        <dbReference type="EMBL" id="JAD36346.1"/>
    </source>
</evidence>
<dbReference type="InterPro" id="IPR053772">
    <property type="entry name" value="At1g61320/At1g61330-like"/>
</dbReference>